<evidence type="ECO:0000313" key="2">
    <source>
        <dbReference type="Proteomes" id="UP000241089"/>
    </source>
</evidence>
<protein>
    <submittedName>
        <fullName evidence="1">Uncharacterized protein</fullName>
    </submittedName>
</protein>
<evidence type="ECO:0000313" key="1">
    <source>
        <dbReference type="EMBL" id="AOV61246.1"/>
    </source>
</evidence>
<dbReference type="EMBL" id="KU686208">
    <property type="protein sequence ID" value="AOV61246.1"/>
    <property type="molecule type" value="Genomic_DNA"/>
</dbReference>
<name>A0A1D8KRI0_9CAUD</name>
<organism evidence="1 2">
    <name type="scientific">Synechococcus phage S-CAM22</name>
    <dbReference type="NCBI Taxonomy" id="1883365"/>
    <lineage>
        <taxon>Viruses</taxon>
        <taxon>Duplodnaviria</taxon>
        <taxon>Heunggongvirae</taxon>
        <taxon>Uroviricota</taxon>
        <taxon>Caudoviricetes</taxon>
        <taxon>Pantevenvirales</taxon>
        <taxon>Kyanoviridae</taxon>
        <taxon>Alisovirus</taxon>
        <taxon>Alisovirus socal22</taxon>
    </lineage>
</organism>
<accession>A0A1D8KRI0</accession>
<proteinExistence type="predicted"/>
<reference evidence="1 2" key="1">
    <citation type="journal article" date="2016" name="Virology">
        <title>The genomic content and context of auxiliary metabolic genes in marine cyanomyoviruses.</title>
        <authorList>
            <person name="Crummett L.T."/>
            <person name="Puxty R.J."/>
            <person name="Weihe C."/>
            <person name="Marston M.F."/>
            <person name="Martiny J.B."/>
        </authorList>
    </citation>
    <scope>NUCLEOTIDE SEQUENCE [LARGE SCALE GENOMIC DNA]</scope>
    <source>
        <strain evidence="1">0310NB44</strain>
    </source>
</reference>
<dbReference type="Proteomes" id="UP000241089">
    <property type="component" value="Segment"/>
</dbReference>
<gene>
    <name evidence="1" type="ORF">N440310_200</name>
</gene>
<sequence length="77" mass="9032">MELPKIKNEDLPKELREILGDSDAEFDAIVDPADIITMNYDTDSYHEGRSKVAEMLVESRKKQQEWLRQQRLNKPNT</sequence>